<keyword evidence="1" id="KW-0812">Transmembrane</keyword>
<comment type="caution">
    <text evidence="2">The sequence shown here is derived from an EMBL/GenBank/DDBJ whole genome shotgun (WGS) entry which is preliminary data.</text>
</comment>
<feature type="transmembrane region" description="Helical" evidence="1">
    <location>
        <begin position="73"/>
        <end position="93"/>
    </location>
</feature>
<proteinExistence type="predicted"/>
<feature type="transmembrane region" description="Helical" evidence="1">
    <location>
        <begin position="192"/>
        <end position="212"/>
    </location>
</feature>
<evidence type="ECO:0000313" key="3">
    <source>
        <dbReference type="Proteomes" id="UP000320085"/>
    </source>
</evidence>
<dbReference type="EMBL" id="VFQF01000001">
    <property type="protein sequence ID" value="TQN47725.1"/>
    <property type="molecule type" value="Genomic_DNA"/>
</dbReference>
<dbReference type="AlphaFoldDB" id="A0A543PUG7"/>
<keyword evidence="1" id="KW-0472">Membrane</keyword>
<dbReference type="Pfam" id="PF11139">
    <property type="entry name" value="SfLAP"/>
    <property type="match status" value="1"/>
</dbReference>
<dbReference type="Proteomes" id="UP000320085">
    <property type="component" value="Unassembled WGS sequence"/>
</dbReference>
<feature type="transmembrane region" description="Helical" evidence="1">
    <location>
        <begin position="41"/>
        <end position="61"/>
    </location>
</feature>
<evidence type="ECO:0000313" key="2">
    <source>
        <dbReference type="EMBL" id="TQN47725.1"/>
    </source>
</evidence>
<evidence type="ECO:0000256" key="1">
    <source>
        <dbReference type="SAM" id="Phobius"/>
    </source>
</evidence>
<keyword evidence="1" id="KW-1133">Transmembrane helix</keyword>
<feature type="transmembrane region" description="Helical" evidence="1">
    <location>
        <begin position="148"/>
        <end position="171"/>
    </location>
</feature>
<organism evidence="2 3">
    <name type="scientific">Humibacillus xanthopallidus</name>
    <dbReference type="NCBI Taxonomy" id="412689"/>
    <lineage>
        <taxon>Bacteria</taxon>
        <taxon>Bacillati</taxon>
        <taxon>Actinomycetota</taxon>
        <taxon>Actinomycetes</taxon>
        <taxon>Micrococcales</taxon>
        <taxon>Intrasporangiaceae</taxon>
        <taxon>Humibacillus</taxon>
    </lineage>
</organism>
<feature type="transmembrane region" description="Helical" evidence="1">
    <location>
        <begin position="6"/>
        <end position="29"/>
    </location>
</feature>
<reference evidence="2 3" key="1">
    <citation type="submission" date="2019-06" db="EMBL/GenBank/DDBJ databases">
        <title>Sequencing the genomes of 1000 actinobacteria strains.</title>
        <authorList>
            <person name="Klenk H.-P."/>
        </authorList>
    </citation>
    <scope>NUCLEOTIDE SEQUENCE [LARGE SCALE GENOMIC DNA]</scope>
    <source>
        <strain evidence="2 3">DSM 21776</strain>
    </source>
</reference>
<sequence>MDNVFVTLIPTAIGIAISPAPIIELILVLFSRRRVANSVSFIVTLLAMTIVVLTFGGLGGQAAEGGTSQPSALVGWMLTALGALLLVLGVKNWRNRADTSEPEIFARISGLGPGAVAFLAFGAVALNPKNAVLLLAAGQSVGASDNPLLVGLGFTLLATLPYTLAVGYALLGGAAATARLDRMRAWLIQRNRLIMGVVCTLLGLVLVLKGLGAAL</sequence>
<name>A0A543PUG7_9MICO</name>
<dbReference type="InterPro" id="IPR021315">
    <property type="entry name" value="Gap/Sap"/>
</dbReference>
<dbReference type="RefSeq" id="WP_141820165.1">
    <property type="nucleotide sequence ID" value="NZ_BAAAQC010000016.1"/>
</dbReference>
<protein>
    <submittedName>
        <fullName evidence="2">Sap-like sulfolipid-1-addressing protein</fullName>
    </submittedName>
</protein>
<gene>
    <name evidence="2" type="ORF">FHX52_0840</name>
</gene>
<dbReference type="OrthoDB" id="4753036at2"/>
<feature type="transmembrane region" description="Helical" evidence="1">
    <location>
        <begin position="105"/>
        <end position="128"/>
    </location>
</feature>
<accession>A0A543PUG7</accession>